<organism evidence="1 2">
    <name type="scientific">Hahella chejuensis (strain KCTC 2396)</name>
    <dbReference type="NCBI Taxonomy" id="349521"/>
    <lineage>
        <taxon>Bacteria</taxon>
        <taxon>Pseudomonadati</taxon>
        <taxon>Pseudomonadota</taxon>
        <taxon>Gammaproteobacteria</taxon>
        <taxon>Oceanospirillales</taxon>
        <taxon>Hahellaceae</taxon>
        <taxon>Hahella</taxon>
    </lineage>
</organism>
<dbReference type="RefSeq" id="WP_011398588.1">
    <property type="nucleotide sequence ID" value="NC_007645.1"/>
</dbReference>
<proteinExistence type="predicted"/>
<dbReference type="Proteomes" id="UP000000238">
    <property type="component" value="Chromosome"/>
</dbReference>
<dbReference type="KEGG" id="hch:HCH_04829"/>
<evidence type="ECO:0000313" key="1">
    <source>
        <dbReference type="EMBL" id="ABC31523.1"/>
    </source>
</evidence>
<gene>
    <name evidence="1" type="ordered locus">HCH_04829</name>
</gene>
<sequence length="293" mass="34136">MSASEIMRQVSEHYDLRTGCRQYHLECQQAFTRYLTMPGYSSFYNNGFDRLQVLDAAHVERVMRQLQRLQNDDRSAWLDPHVETVRFDYRNDADWIREMYGAVLNVEMDRILVNFFQSEYMVHSLCFHRTFPTQVEDDVSYRWHRDAGPTGHIKIIIYFTGGEISGAGTEALDVNVTYELAEQGYSFPPLNERRSDLGVYFDRANIVYKPYDHCTQAGEALVFRPRDVLHRGVFSRDPQSPRYVATMLLLPSPVHWTQAHELWPLYAQQRFAGKSIDMQHGPVLKGQAKVMVP</sequence>
<name>Q2SCV1_HAHCH</name>
<dbReference type="AlphaFoldDB" id="Q2SCV1"/>
<evidence type="ECO:0000313" key="2">
    <source>
        <dbReference type="Proteomes" id="UP000000238"/>
    </source>
</evidence>
<dbReference type="eggNOG" id="ENOG502ZH0J">
    <property type="taxonomic scope" value="Bacteria"/>
</dbReference>
<protein>
    <recommendedName>
        <fullName evidence="3">Protein involved in biosynthesis of mitomycin antibiotics/polyketide fumonisin</fullName>
    </recommendedName>
</protein>
<dbReference type="EMBL" id="CP000155">
    <property type="protein sequence ID" value="ABC31523.1"/>
    <property type="molecule type" value="Genomic_DNA"/>
</dbReference>
<dbReference type="STRING" id="349521.HCH_04829"/>
<keyword evidence="2" id="KW-1185">Reference proteome</keyword>
<dbReference type="HOGENOM" id="CLU_949180_0_0_6"/>
<dbReference type="OrthoDB" id="369216at2"/>
<evidence type="ECO:0008006" key="3">
    <source>
        <dbReference type="Google" id="ProtNLM"/>
    </source>
</evidence>
<reference evidence="1 2" key="1">
    <citation type="journal article" date="2005" name="Nucleic Acids Res.">
        <title>Genomic blueprint of Hahella chejuensis, a marine microbe producing an algicidal agent.</title>
        <authorList>
            <person name="Jeong H."/>
            <person name="Yim J.H."/>
            <person name="Lee C."/>
            <person name="Choi S.-H."/>
            <person name="Park Y.K."/>
            <person name="Yoon S.H."/>
            <person name="Hur C.-G."/>
            <person name="Kang H.-Y."/>
            <person name="Kim D."/>
            <person name="Lee H.H."/>
            <person name="Park K.H."/>
            <person name="Park S.-H."/>
            <person name="Park H.-S."/>
            <person name="Lee H.K."/>
            <person name="Oh T.K."/>
            <person name="Kim J.F."/>
        </authorList>
    </citation>
    <scope>NUCLEOTIDE SEQUENCE [LARGE SCALE GENOMIC DNA]</scope>
    <source>
        <strain evidence="1 2">KCTC 2396</strain>
    </source>
</reference>
<accession>Q2SCV1</accession>